<dbReference type="EMBL" id="CAFBLJ010000002">
    <property type="protein sequence ID" value="CAB4855404.1"/>
    <property type="molecule type" value="Genomic_DNA"/>
</dbReference>
<dbReference type="InterPro" id="IPR007922">
    <property type="entry name" value="DciA-like"/>
</dbReference>
<dbReference type="Pfam" id="PF05258">
    <property type="entry name" value="DciA"/>
    <property type="match status" value="1"/>
</dbReference>
<gene>
    <name evidence="1" type="ORF">UFOPK2658_00888</name>
    <name evidence="2" type="ORF">UFOPK2880_00916</name>
    <name evidence="3" type="ORF">UFOPK3004_00985</name>
    <name evidence="4" type="ORF">UFOPK3304_00063</name>
    <name evidence="5" type="ORF">UFOPK3494_00463</name>
    <name evidence="6" type="ORF">UFOPK4134_00777</name>
</gene>
<dbReference type="EMBL" id="CAFBPS010000046">
    <property type="protein sequence ID" value="CAB5028836.1"/>
    <property type="molecule type" value="Genomic_DNA"/>
</dbReference>
<evidence type="ECO:0000313" key="4">
    <source>
        <dbReference type="EMBL" id="CAB4855404.1"/>
    </source>
</evidence>
<dbReference type="AlphaFoldDB" id="A0A6J7CEP3"/>
<evidence type="ECO:0000313" key="3">
    <source>
        <dbReference type="EMBL" id="CAB4806866.1"/>
    </source>
</evidence>
<dbReference type="PANTHER" id="PTHR36456:SF1">
    <property type="entry name" value="UPF0232 PROTEIN SCO3875"/>
    <property type="match status" value="1"/>
</dbReference>
<evidence type="ECO:0000313" key="1">
    <source>
        <dbReference type="EMBL" id="CAB4719036.1"/>
    </source>
</evidence>
<dbReference type="EMBL" id="CAEZZP010000050">
    <property type="protein sequence ID" value="CAB4772723.1"/>
    <property type="molecule type" value="Genomic_DNA"/>
</dbReference>
<accession>A0A6J7CEP3</accession>
<dbReference type="EMBL" id="CAEZYH010000030">
    <property type="protein sequence ID" value="CAB4719036.1"/>
    <property type="molecule type" value="Genomic_DNA"/>
</dbReference>
<evidence type="ECO:0000313" key="6">
    <source>
        <dbReference type="EMBL" id="CAB5028836.1"/>
    </source>
</evidence>
<evidence type="ECO:0000313" key="5">
    <source>
        <dbReference type="EMBL" id="CAB4892431.1"/>
    </source>
</evidence>
<reference evidence="4" key="1">
    <citation type="submission" date="2020-05" db="EMBL/GenBank/DDBJ databases">
        <authorList>
            <person name="Chiriac C."/>
            <person name="Salcher M."/>
            <person name="Ghai R."/>
            <person name="Kavagutti S V."/>
        </authorList>
    </citation>
    <scope>NUCLEOTIDE SEQUENCE</scope>
</reference>
<dbReference type="EMBL" id="CAFBMF010000019">
    <property type="protein sequence ID" value="CAB4892431.1"/>
    <property type="molecule type" value="Genomic_DNA"/>
</dbReference>
<organism evidence="4">
    <name type="scientific">freshwater metagenome</name>
    <dbReference type="NCBI Taxonomy" id="449393"/>
    <lineage>
        <taxon>unclassified sequences</taxon>
        <taxon>metagenomes</taxon>
        <taxon>ecological metagenomes</taxon>
    </lineage>
</organism>
<dbReference type="PANTHER" id="PTHR36456">
    <property type="entry name" value="UPF0232 PROTEIN SCO3875"/>
    <property type="match status" value="1"/>
</dbReference>
<proteinExistence type="predicted"/>
<sequence length="102" mass="11374">MSPINPEPTPISSSIDRLLKSLRGGDRQTTVTVFSRWAEIVGEPVCSHVKPLKLDAGTLIVEVDEPAWATQLKFLEADLLTRLNVGGAMPVERLEIRVQRRR</sequence>
<dbReference type="EMBL" id="CAFAAL010000081">
    <property type="protein sequence ID" value="CAB4806866.1"/>
    <property type="molecule type" value="Genomic_DNA"/>
</dbReference>
<evidence type="ECO:0000313" key="2">
    <source>
        <dbReference type="EMBL" id="CAB4772723.1"/>
    </source>
</evidence>
<name>A0A6J7CEP3_9ZZZZ</name>
<protein>
    <submittedName>
        <fullName evidence="4">Unannotated protein</fullName>
    </submittedName>
</protein>